<evidence type="ECO:0000256" key="8">
    <source>
        <dbReference type="ARBA" id="ARBA00022898"/>
    </source>
</evidence>
<evidence type="ECO:0000256" key="3">
    <source>
        <dbReference type="ARBA" id="ARBA00012876"/>
    </source>
</evidence>
<comment type="catalytic activity">
    <reaction evidence="15">
        <text>4-aminobutanoate + 2-oxoglutarate = succinate semialdehyde + L-glutamate</text>
        <dbReference type="Rhea" id="RHEA:23352"/>
        <dbReference type="ChEBI" id="CHEBI:16810"/>
        <dbReference type="ChEBI" id="CHEBI:29985"/>
        <dbReference type="ChEBI" id="CHEBI:57706"/>
        <dbReference type="ChEBI" id="CHEBI:59888"/>
        <dbReference type="EC" id="2.6.1.19"/>
    </reaction>
    <physiologicalReaction direction="left-to-right" evidence="15">
        <dbReference type="Rhea" id="RHEA:23353"/>
    </physiologicalReaction>
</comment>
<comment type="cofactor">
    <cofactor evidence="1">
        <name>pyridoxal 5'-phosphate</name>
        <dbReference type="ChEBI" id="CHEBI:597326"/>
    </cofactor>
</comment>
<dbReference type="Gene3D" id="3.40.640.10">
    <property type="entry name" value="Type I PLP-dependent aspartate aminotransferase-like (Major domain)"/>
    <property type="match status" value="1"/>
</dbReference>
<comment type="similarity">
    <text evidence="2 16">Belongs to the class-III pyridoxal-phosphate-dependent aminotransferase family.</text>
</comment>
<dbReference type="GeneID" id="109462863"/>
<evidence type="ECO:0000256" key="12">
    <source>
        <dbReference type="ARBA" id="ARBA00030857"/>
    </source>
</evidence>
<evidence type="ECO:0000256" key="6">
    <source>
        <dbReference type="ARBA" id="ARBA00022576"/>
    </source>
</evidence>
<evidence type="ECO:0000256" key="11">
    <source>
        <dbReference type="ARBA" id="ARBA00030204"/>
    </source>
</evidence>
<dbReference type="PANTHER" id="PTHR43206">
    <property type="entry name" value="AMINOTRANSFERASE"/>
    <property type="match status" value="1"/>
</dbReference>
<dbReference type="GO" id="GO:0047298">
    <property type="term" value="F:(S)-3-amino-2-methylpropionate transaminase activity"/>
    <property type="evidence" value="ECO:0007669"/>
    <property type="project" value="UniProtKB-EC"/>
</dbReference>
<evidence type="ECO:0000256" key="4">
    <source>
        <dbReference type="ARBA" id="ARBA00012912"/>
    </source>
</evidence>
<name>A0A6P4XEY2_BRABE</name>
<dbReference type="AlphaFoldDB" id="A0A6P4XEY2"/>
<evidence type="ECO:0000256" key="14">
    <source>
        <dbReference type="ARBA" id="ARBA00033650"/>
    </source>
</evidence>
<keyword evidence="7" id="KW-0808">Transferase</keyword>
<keyword evidence="8 16" id="KW-0663">Pyridoxal phosphate</keyword>
<dbReference type="InterPro" id="IPR015421">
    <property type="entry name" value="PyrdxlP-dep_Trfase_major"/>
</dbReference>
<dbReference type="GO" id="GO:0034386">
    <property type="term" value="F:4-aminobutyrate:2-oxoglutarate transaminase activity"/>
    <property type="evidence" value="ECO:0007669"/>
    <property type="project" value="UniProtKB-EC"/>
</dbReference>
<evidence type="ECO:0000256" key="7">
    <source>
        <dbReference type="ARBA" id="ARBA00022679"/>
    </source>
</evidence>
<evidence type="ECO:0000256" key="9">
    <source>
        <dbReference type="ARBA" id="ARBA00024748"/>
    </source>
</evidence>
<proteinExistence type="inferred from homology"/>
<dbReference type="PANTHER" id="PTHR43206:SF1">
    <property type="entry name" value="4-AMINOBUTYRATE AMINOTRANSFERASE, MITOCHONDRIAL"/>
    <property type="match status" value="1"/>
</dbReference>
<dbReference type="Proteomes" id="UP000515135">
    <property type="component" value="Unplaced"/>
</dbReference>
<comment type="catalytic activity">
    <reaction evidence="14">
        <text>(S)-3-amino-2-methylpropanoate + 2-oxoglutarate = 2-methyl-3-oxopropanoate + L-glutamate</text>
        <dbReference type="Rhea" id="RHEA:13993"/>
        <dbReference type="ChEBI" id="CHEBI:16810"/>
        <dbReference type="ChEBI" id="CHEBI:29985"/>
        <dbReference type="ChEBI" id="CHEBI:57700"/>
        <dbReference type="ChEBI" id="CHEBI:58655"/>
        <dbReference type="EC" id="2.6.1.22"/>
    </reaction>
    <physiologicalReaction direction="left-to-right" evidence="14">
        <dbReference type="Rhea" id="RHEA:13994"/>
    </physiologicalReaction>
</comment>
<dbReference type="PIRSF" id="PIRSF000521">
    <property type="entry name" value="Transaminase_4ab_Lys_Orn"/>
    <property type="match status" value="1"/>
</dbReference>
<evidence type="ECO:0000256" key="13">
    <source>
        <dbReference type="ARBA" id="ARBA00031787"/>
    </source>
</evidence>
<comment type="function">
    <text evidence="9">Catalyzes the conversion of gamma-aminobutyrate and L-beta-aminoisobutyrate to succinate semialdehyde and methylmalonate semialdehyde, respectively. Can also convert delta-aminovalerate and beta-alanine.</text>
</comment>
<dbReference type="Pfam" id="PF00202">
    <property type="entry name" value="Aminotran_3"/>
    <property type="match status" value="1"/>
</dbReference>
<dbReference type="InterPro" id="IPR015422">
    <property type="entry name" value="PyrdxlP-dep_Trfase_small"/>
</dbReference>
<dbReference type="OrthoDB" id="5419315at2759"/>
<evidence type="ECO:0000256" key="5">
    <source>
        <dbReference type="ARBA" id="ARBA00015937"/>
    </source>
</evidence>
<evidence type="ECO:0000256" key="16">
    <source>
        <dbReference type="RuleBase" id="RU003560"/>
    </source>
</evidence>
<dbReference type="GO" id="GO:0005739">
    <property type="term" value="C:mitochondrion"/>
    <property type="evidence" value="ECO:0007669"/>
    <property type="project" value="TreeGrafter"/>
</dbReference>
<dbReference type="GO" id="GO:0030170">
    <property type="term" value="F:pyridoxal phosphate binding"/>
    <property type="evidence" value="ECO:0007669"/>
    <property type="project" value="InterPro"/>
</dbReference>
<dbReference type="KEGG" id="bbel:109462863"/>
<evidence type="ECO:0000313" key="17">
    <source>
        <dbReference type="Proteomes" id="UP000515135"/>
    </source>
</evidence>
<gene>
    <name evidence="18" type="primary">LOC109462863</name>
</gene>
<sequence>MSLLRKTLQSSLSSLKQVRHVLAAPKKLSLEEFDGPCIKTDIPGPKSQELLRELTALTTAHEVQFFCNYEESKGNYLVDVDGNIFLDIYMQISSLPLGYNHPALLKVLNDPANLSTLVNRPALGNLPPADFPQRVQNSLMAVAPKGLTNVKTMACGSCSNENAYKAIFMWYMTKQRGGAPPSPEELETCMFNKSPGAPDLTLMSFTGAFHGRTLGCLATTHSKAIHKLDIPSMDWPIAPFPQLKYPLEEHEAENRAEERRCLDQVHALFREYNSRGRPVCGVVVEPVQAEGGDNHASPQFFRELRAIAREYDAAFLVDEVQTGVGVTGSWWAHDLWGLDDPPDVVTFAKKMLGGGYFHTEEFRATSGYRIFNTWLGEPSKLALCEAVVKTVQEENLLENVRQAGAVLLDGLKHLQTKYPTQLENARGLGTFIAIDCVGGEAQRNKIVADLKRKGIQSGGCGERTIRCRPALIFQPHHAEMVLNAVDEVLAEQA</sequence>
<dbReference type="InterPro" id="IPR004631">
    <property type="entry name" value="4NH2But_aminotransferase_euk"/>
</dbReference>
<dbReference type="EC" id="2.6.1.19" evidence="4"/>
<dbReference type="EC" id="2.6.1.22" evidence="3"/>
<dbReference type="InterPro" id="IPR005814">
    <property type="entry name" value="Aminotrans_3"/>
</dbReference>
<accession>A0A6P4XEY2</accession>
<evidence type="ECO:0000256" key="15">
    <source>
        <dbReference type="ARBA" id="ARBA00048671"/>
    </source>
</evidence>
<organism evidence="17 18">
    <name type="scientific">Branchiostoma belcheri</name>
    <name type="common">Amphioxus</name>
    <dbReference type="NCBI Taxonomy" id="7741"/>
    <lineage>
        <taxon>Eukaryota</taxon>
        <taxon>Metazoa</taxon>
        <taxon>Chordata</taxon>
        <taxon>Cephalochordata</taxon>
        <taxon>Leptocardii</taxon>
        <taxon>Amphioxiformes</taxon>
        <taxon>Branchiostomatidae</taxon>
        <taxon>Branchiostoma</taxon>
    </lineage>
</organism>
<dbReference type="NCBIfam" id="TIGR00699">
    <property type="entry name" value="GABAtrns_euk"/>
    <property type="match status" value="1"/>
</dbReference>
<dbReference type="FunFam" id="3.40.640.10:FF:000029">
    <property type="entry name" value="4-aminobutyrate aminotransferase, mitochondrial"/>
    <property type="match status" value="1"/>
</dbReference>
<evidence type="ECO:0000256" key="2">
    <source>
        <dbReference type="ARBA" id="ARBA00008954"/>
    </source>
</evidence>
<evidence type="ECO:0000256" key="10">
    <source>
        <dbReference type="ARBA" id="ARBA00029760"/>
    </source>
</evidence>
<reference evidence="18" key="1">
    <citation type="submission" date="2025-08" db="UniProtKB">
        <authorList>
            <consortium name="RefSeq"/>
        </authorList>
    </citation>
    <scope>IDENTIFICATION</scope>
    <source>
        <tissue evidence="18">Gonad</tissue>
    </source>
</reference>
<dbReference type="Gene3D" id="3.90.1150.10">
    <property type="entry name" value="Aspartate Aminotransferase, domain 1"/>
    <property type="match status" value="1"/>
</dbReference>
<dbReference type="InterPro" id="IPR015424">
    <property type="entry name" value="PyrdxlP-dep_Trfase"/>
</dbReference>
<dbReference type="RefSeq" id="XP_019615060.1">
    <property type="nucleotide sequence ID" value="XM_019759501.1"/>
</dbReference>
<dbReference type="SUPFAM" id="SSF53383">
    <property type="entry name" value="PLP-dependent transferases"/>
    <property type="match status" value="1"/>
</dbReference>
<dbReference type="CDD" id="cd00610">
    <property type="entry name" value="OAT_like"/>
    <property type="match status" value="1"/>
</dbReference>
<dbReference type="FunFam" id="3.90.1150.10:FF:000199">
    <property type="entry name" value="Predicted protein"/>
    <property type="match status" value="1"/>
</dbReference>
<keyword evidence="17" id="KW-1185">Reference proteome</keyword>
<evidence type="ECO:0000313" key="18">
    <source>
        <dbReference type="RefSeq" id="XP_019615060.1"/>
    </source>
</evidence>
<keyword evidence="6" id="KW-0032">Aminotransferase</keyword>
<evidence type="ECO:0000256" key="1">
    <source>
        <dbReference type="ARBA" id="ARBA00001933"/>
    </source>
</evidence>
<protein>
    <recommendedName>
        <fullName evidence="5">4-aminobutyrate aminotransferase, mitochondrial</fullName>
        <ecNumber evidence="4">2.6.1.19</ecNumber>
        <ecNumber evidence="3">2.6.1.22</ecNumber>
    </recommendedName>
    <alternativeName>
        <fullName evidence="12">(S)-3-amino-2-methylpropionate transaminase</fullName>
    </alternativeName>
    <alternativeName>
        <fullName evidence="13">GABA aminotransferase</fullName>
    </alternativeName>
    <alternativeName>
        <fullName evidence="11">Gamma-amino-N-butyrate transaminase</fullName>
    </alternativeName>
    <alternativeName>
        <fullName evidence="10">L-AIBAT</fullName>
    </alternativeName>
</protein>
<dbReference type="GO" id="GO:0009450">
    <property type="term" value="P:gamma-aminobutyric acid catabolic process"/>
    <property type="evidence" value="ECO:0007669"/>
    <property type="project" value="TreeGrafter"/>
</dbReference>